<dbReference type="InterPro" id="IPR056573">
    <property type="entry name" value="Lectin_L-type_dom"/>
</dbReference>
<dbReference type="Pfam" id="PF13731">
    <property type="entry name" value="WxL"/>
    <property type="match status" value="1"/>
</dbReference>
<dbReference type="EMBL" id="CP147246">
    <property type="protein sequence ID" value="WYJ94529.1"/>
    <property type="molecule type" value="Genomic_DNA"/>
</dbReference>
<dbReference type="SUPFAM" id="SSF49899">
    <property type="entry name" value="Concanavalin A-like lectins/glucanases"/>
    <property type="match status" value="1"/>
</dbReference>
<dbReference type="Proteomes" id="UP000196151">
    <property type="component" value="Chromosome"/>
</dbReference>
<evidence type="ECO:0000313" key="4">
    <source>
        <dbReference type="Proteomes" id="UP000196151"/>
    </source>
</evidence>
<gene>
    <name evidence="3" type="ORF">A5889_002042</name>
    <name evidence="2" type="ORF">A5889_002725</name>
</gene>
<evidence type="ECO:0000313" key="3">
    <source>
        <dbReference type="EMBL" id="WYJ94529.1"/>
    </source>
</evidence>
<evidence type="ECO:0000259" key="1">
    <source>
        <dbReference type="Pfam" id="PF13731"/>
    </source>
</evidence>
<organism evidence="2">
    <name type="scientific">Candidatus Enterococcus dunnyi</name>
    <dbReference type="NCBI Taxonomy" id="1834192"/>
    <lineage>
        <taxon>Bacteria</taxon>
        <taxon>Bacillati</taxon>
        <taxon>Bacillota</taxon>
        <taxon>Bacilli</taxon>
        <taxon>Lactobacillales</taxon>
        <taxon>Enterococcaceae</taxon>
        <taxon>Enterococcus</taxon>
    </lineage>
</organism>
<dbReference type="RefSeq" id="WP_087641803.1">
    <property type="nucleotide sequence ID" value="NZ_CP147246.1"/>
</dbReference>
<dbReference type="EMBL" id="NIBQ01000003">
    <property type="protein sequence ID" value="OUZ30437.1"/>
    <property type="molecule type" value="Genomic_DNA"/>
</dbReference>
<sequence>MLEKIKKAFFVAIVAGILCVPLKAEALGYVDAPQSIPLDQIFVTPKGANSYVEGNNVVITDKKASQIGSIFSTEQNKIDLTKDFYSEMYVYLDGDADGVAFVMHNDPEKLINFSGLVGNGLSIYGDRVIYGTPNKIGGQQLKNSFAIEFDTYYNGDSYDSGLNKNTDKGHIAYSFPDKLSSYKYTSPYTTITGINHLGLQYPTFKLGDGQWRLLKLQWKAWNASNIGELTYTFGDLDPVTVSITKDTFGTDNVYWGFTGSTGALSEKAIVAFKSVPGLVNYTENVDFMDNNGQKIQSITQDSEVTVHYTGQYNGGKQNMIKPVFSFELDQNQVYQQGTFRLNGAAVTPTYINNTLELSLGKDLSSADSKIDIQFKVKDTELTTSAKLGITAKATAKNVISEKKVFYDINYDLDPPVGLGKLTFIERGDTQAITEAKEYDPFFWDYQDDYSSKENIDIRLKTGQDIEKIVSAVGPSSFILTLTDEKGNARDITIPLFIEDQTTVKSNKYIIQGKDLSVTAKEYPKTQQDLETLIHQRGALRLWQYNVVAANELDSTQLTFSLGTLPKPPALAGPGVYPITAFYGTGVEKVEKPLNVTVIQSFATVKISFVDENDQPIIEDFSFEANVSEQIDLTKNQELLEKLNAVKALNYVKDTTPSDEKNLLILPEGVSRKYTFKGTLFIESAPNTIDFGDQKVSGQNKKFTDPIYDQHLVIWDNRSTLGTWKITLKQSQDFSLTGDEQQRLPNALSYQTADAEKIISTEAQEVFRSKHQASGKYDISEETWGPNKQGLRFNAPIGSIKQTGNYETTLTWQIEEAY</sequence>
<accession>A0A200J1C9</accession>
<reference evidence="3" key="2">
    <citation type="submission" date="2017-05" db="EMBL/GenBank/DDBJ databases">
        <authorList>
            <consortium name="The Broad Institute Genomics Platform"/>
            <consortium name="The Broad Institute Genomic Center for Infectious Diseases"/>
            <person name="Earl A."/>
            <person name="Manson A."/>
            <person name="Schwartman J."/>
            <person name="Gilmore M."/>
            <person name="Abouelleil A."/>
            <person name="Cao P."/>
            <person name="Chapman S."/>
            <person name="Cusick C."/>
            <person name="Shea T."/>
            <person name="Young S."/>
            <person name="Neafsey D."/>
            <person name="Nusbaum C."/>
            <person name="Birren B."/>
        </authorList>
    </citation>
    <scope>NUCLEOTIDE SEQUENCE</scope>
    <source>
        <strain evidence="3">9D6_DIV0238</strain>
    </source>
</reference>
<dbReference type="InterPro" id="IPR027994">
    <property type="entry name" value="WxL_dom"/>
</dbReference>
<feature type="domain" description="WxL" evidence="1">
    <location>
        <begin position="670"/>
        <end position="815"/>
    </location>
</feature>
<evidence type="ECO:0000313" key="2">
    <source>
        <dbReference type="EMBL" id="OUZ30437.1"/>
    </source>
</evidence>
<dbReference type="Gene3D" id="2.60.120.200">
    <property type="match status" value="1"/>
</dbReference>
<proteinExistence type="predicted"/>
<dbReference type="OrthoDB" id="2306834at2"/>
<name>A0A200J1C9_9ENTE</name>
<dbReference type="AlphaFoldDB" id="A0A200J1C9"/>
<keyword evidence="4" id="KW-1185">Reference proteome</keyword>
<reference evidence="3" key="3">
    <citation type="submission" date="2024-03" db="EMBL/GenBank/DDBJ databases">
        <title>The Genome Sequence of Enterococcus sp. DIV0238c.</title>
        <authorList>
            <consortium name="The Broad Institute Genomics Platform"/>
            <consortium name="The Broad Institute Microbial Omics Core"/>
            <consortium name="The Broad Institute Genomic Center for Infectious Diseases"/>
            <person name="Earl A."/>
            <person name="Manson A."/>
            <person name="Gilmore M."/>
            <person name="Schwartman J."/>
            <person name="Shea T."/>
            <person name="Abouelleil A."/>
            <person name="Cao P."/>
            <person name="Chapman S."/>
            <person name="Cusick C."/>
            <person name="Young S."/>
            <person name="Neafsey D."/>
            <person name="Nusbaum C."/>
            <person name="Birren B."/>
        </authorList>
    </citation>
    <scope>NUCLEOTIDE SEQUENCE</scope>
    <source>
        <strain evidence="3">9D6_DIV0238</strain>
    </source>
</reference>
<protein>
    <recommendedName>
        <fullName evidence="1">WxL domain-containing protein</fullName>
    </recommendedName>
</protein>
<dbReference type="Pfam" id="PF18483">
    <property type="entry name" value="Lectin_L-type_dom"/>
    <property type="match status" value="1"/>
</dbReference>
<reference evidence="2" key="1">
    <citation type="submission" date="2017-05" db="EMBL/GenBank/DDBJ databases">
        <title>The Genome Sequence of Enterococcus sp. 9D6_DIV0238.</title>
        <authorList>
            <consortium name="The Broad Institute Genomics Platform"/>
            <consortium name="The Broad Institute Genomic Center for Infectious Diseases"/>
            <person name="Earl A."/>
            <person name="Manson A."/>
            <person name="Schwartman J."/>
            <person name="Gilmore M."/>
            <person name="Abouelleil A."/>
            <person name="Cao P."/>
            <person name="Chapman S."/>
            <person name="Cusick C."/>
            <person name="Shea T."/>
            <person name="Young S."/>
            <person name="Neafsey D."/>
            <person name="Nusbaum C."/>
            <person name="Birren B."/>
        </authorList>
    </citation>
    <scope>NUCLEOTIDE SEQUENCE [LARGE SCALE GENOMIC DNA]</scope>
    <source>
        <strain evidence="2">9D6_DIV0238</strain>
    </source>
</reference>
<dbReference type="CDD" id="cd01951">
    <property type="entry name" value="lectin_L-type"/>
    <property type="match status" value="1"/>
</dbReference>
<dbReference type="InterPro" id="IPR013320">
    <property type="entry name" value="ConA-like_dom_sf"/>
</dbReference>